<dbReference type="InterPro" id="IPR000210">
    <property type="entry name" value="BTB/POZ_dom"/>
</dbReference>
<dbReference type="Proteomes" id="UP001328107">
    <property type="component" value="Unassembled WGS sequence"/>
</dbReference>
<protein>
    <recommendedName>
        <fullName evidence="1">BTB domain-containing protein</fullName>
    </recommendedName>
</protein>
<dbReference type="SUPFAM" id="SSF54695">
    <property type="entry name" value="POZ domain"/>
    <property type="match status" value="1"/>
</dbReference>
<feature type="domain" description="BTB" evidence="1">
    <location>
        <begin position="1"/>
        <end position="62"/>
    </location>
</feature>
<sequence length="153" mass="17653">IEGEKIYASKQILAVSSPVFKTMFYGDFVEKNNVEIELKDVNRKEFLELLRVIYPINRKITYTSAKFLLKLADRFQIECVLERIEMFMMDCECTNAVKLKTADEFRLSMLQEHCLSNMKTVQDVKSVEDSPYYSDLSDGMKAAILELIPTAGQ</sequence>
<dbReference type="CDD" id="cd18186">
    <property type="entry name" value="BTB_POZ_ZBTB_KLHL-like"/>
    <property type="match status" value="1"/>
</dbReference>
<dbReference type="SMART" id="SM00225">
    <property type="entry name" value="BTB"/>
    <property type="match status" value="1"/>
</dbReference>
<evidence type="ECO:0000259" key="1">
    <source>
        <dbReference type="PROSITE" id="PS50097"/>
    </source>
</evidence>
<feature type="non-terminal residue" evidence="2">
    <location>
        <position position="153"/>
    </location>
</feature>
<organism evidence="2 3">
    <name type="scientific">Pristionchus mayeri</name>
    <dbReference type="NCBI Taxonomy" id="1317129"/>
    <lineage>
        <taxon>Eukaryota</taxon>
        <taxon>Metazoa</taxon>
        <taxon>Ecdysozoa</taxon>
        <taxon>Nematoda</taxon>
        <taxon>Chromadorea</taxon>
        <taxon>Rhabditida</taxon>
        <taxon>Rhabditina</taxon>
        <taxon>Diplogasteromorpha</taxon>
        <taxon>Diplogasteroidea</taxon>
        <taxon>Neodiplogasteridae</taxon>
        <taxon>Pristionchus</taxon>
    </lineage>
</organism>
<keyword evidence="3" id="KW-1185">Reference proteome</keyword>
<dbReference type="Gene3D" id="3.30.710.10">
    <property type="entry name" value="Potassium Channel Kv1.1, Chain A"/>
    <property type="match status" value="1"/>
</dbReference>
<dbReference type="PANTHER" id="PTHR47022:SF1">
    <property type="entry name" value="BTB AND MATH DOMAIN-CONTAINING PROTEIN 36-RELATED"/>
    <property type="match status" value="1"/>
</dbReference>
<evidence type="ECO:0000313" key="3">
    <source>
        <dbReference type="Proteomes" id="UP001328107"/>
    </source>
</evidence>
<dbReference type="InterPro" id="IPR011333">
    <property type="entry name" value="SKP1/BTB/POZ_sf"/>
</dbReference>
<gene>
    <name evidence="2" type="ORF">PMAYCL1PPCAC_25201</name>
</gene>
<feature type="non-terminal residue" evidence="2">
    <location>
        <position position="1"/>
    </location>
</feature>
<dbReference type="PANTHER" id="PTHR47022">
    <property type="entry name" value="BTB AND MATH DOMAIN-CONTAINING PROTEIN 36-RELATED"/>
    <property type="match status" value="1"/>
</dbReference>
<dbReference type="PROSITE" id="PS50097">
    <property type="entry name" value="BTB"/>
    <property type="match status" value="1"/>
</dbReference>
<proteinExistence type="predicted"/>
<evidence type="ECO:0000313" key="2">
    <source>
        <dbReference type="EMBL" id="GMR55006.1"/>
    </source>
</evidence>
<accession>A0AAN5I9I6</accession>
<dbReference type="EMBL" id="BTRK01000005">
    <property type="protein sequence ID" value="GMR55006.1"/>
    <property type="molecule type" value="Genomic_DNA"/>
</dbReference>
<reference evidence="3" key="1">
    <citation type="submission" date="2022-10" db="EMBL/GenBank/DDBJ databases">
        <title>Genome assembly of Pristionchus species.</title>
        <authorList>
            <person name="Yoshida K."/>
            <person name="Sommer R.J."/>
        </authorList>
    </citation>
    <scope>NUCLEOTIDE SEQUENCE [LARGE SCALE GENOMIC DNA]</scope>
    <source>
        <strain evidence="3">RS5460</strain>
    </source>
</reference>
<name>A0AAN5I9I6_9BILA</name>
<dbReference type="Pfam" id="PF00651">
    <property type="entry name" value="BTB"/>
    <property type="match status" value="1"/>
</dbReference>
<dbReference type="AlphaFoldDB" id="A0AAN5I9I6"/>
<comment type="caution">
    <text evidence="2">The sequence shown here is derived from an EMBL/GenBank/DDBJ whole genome shotgun (WGS) entry which is preliminary data.</text>
</comment>